<dbReference type="InterPro" id="IPR015424">
    <property type="entry name" value="PyrdxlP-dep_Trfase"/>
</dbReference>
<evidence type="ECO:0000256" key="4">
    <source>
        <dbReference type="ARBA" id="ARBA00022679"/>
    </source>
</evidence>
<gene>
    <name evidence="8" type="ORF">CTKZ_29380</name>
</gene>
<dbReference type="EMBL" id="BHYL01000269">
    <property type="protein sequence ID" value="GCD21376.1"/>
    <property type="molecule type" value="Genomic_DNA"/>
</dbReference>
<proteinExistence type="inferred from homology"/>
<dbReference type="GO" id="GO:0006520">
    <property type="term" value="P:amino acid metabolic process"/>
    <property type="evidence" value="ECO:0007669"/>
    <property type="project" value="InterPro"/>
</dbReference>
<evidence type="ECO:0000313" key="9">
    <source>
        <dbReference type="Proteomes" id="UP000288246"/>
    </source>
</evidence>
<evidence type="ECO:0000256" key="3">
    <source>
        <dbReference type="ARBA" id="ARBA00022576"/>
    </source>
</evidence>
<dbReference type="SUPFAM" id="SSF53383">
    <property type="entry name" value="PLP-dependent transferases"/>
    <property type="match status" value="1"/>
</dbReference>
<comment type="cofactor">
    <cofactor evidence="1">
        <name>pyridoxal 5'-phosphate</name>
        <dbReference type="ChEBI" id="CHEBI:597326"/>
    </cofactor>
</comment>
<dbReference type="CDD" id="cd00609">
    <property type="entry name" value="AAT_like"/>
    <property type="match status" value="1"/>
</dbReference>
<dbReference type="PANTHER" id="PTHR46383">
    <property type="entry name" value="ASPARTATE AMINOTRANSFERASE"/>
    <property type="match status" value="1"/>
</dbReference>
<keyword evidence="5" id="KW-0663">Pyridoxal phosphate</keyword>
<dbReference type="InterPro" id="IPR004839">
    <property type="entry name" value="Aminotransferase_I/II_large"/>
</dbReference>
<dbReference type="GO" id="GO:0030170">
    <property type="term" value="F:pyridoxal phosphate binding"/>
    <property type="evidence" value="ECO:0007669"/>
    <property type="project" value="InterPro"/>
</dbReference>
<keyword evidence="3 8" id="KW-0032">Aminotransferase</keyword>
<sequence>MPTLAPTSPTLHIPRSGIRTLMELAHRDPEALHLEIGEPDTAPPAHVVDAAARAAHDGRAGYTASTGLAELREVAAERVTRVSGRPTHHDDVVVTHGAMHGLTMTMAALLGPGDEILLPDPMFPNWAMAAISVGAVVRTYPTSAERGFVPDVADVEAAVGPRTRAIVVCSPNNPTGAVYPADVVAGLVGVARRHDLWVLSDECYEAVTFGATHVSPAAFDTDGRVVVQHSLSKTYAMTGWRTGFLATPRHDLVETIGHVAEATIACPSAPGQHAALAALTGPQDAVTDAVAQYRARRDAAVALLDAAGLGYVRPEGAFYLMVDVGTPDTDAFALRLLAERHVAVAPGSTFGPAAHGQVRVSLAASPSVLHEGLARLVAAVAAHTPAEPSTRREHVAAEGPTASRASSGRLATAN</sequence>
<evidence type="ECO:0000256" key="6">
    <source>
        <dbReference type="SAM" id="MobiDB-lite"/>
    </source>
</evidence>
<comment type="caution">
    <text evidence="8">The sequence shown here is derived from an EMBL/GenBank/DDBJ whole genome shotgun (WGS) entry which is preliminary data.</text>
</comment>
<feature type="region of interest" description="Disordered" evidence="6">
    <location>
        <begin position="384"/>
        <end position="414"/>
    </location>
</feature>
<reference evidence="8 9" key="1">
    <citation type="submission" date="2018-11" db="EMBL/GenBank/DDBJ databases">
        <title>Draft genome sequence of Cellulomonas takizawaensis strain TKZ-21.</title>
        <authorList>
            <person name="Yamamura H."/>
            <person name="Hayashi T."/>
            <person name="Hamada M."/>
            <person name="Serisawa Y."/>
            <person name="Matsuyama K."/>
            <person name="Nakagawa Y."/>
            <person name="Otoguro M."/>
            <person name="Yanagida F."/>
            <person name="Hayakawa M."/>
        </authorList>
    </citation>
    <scope>NUCLEOTIDE SEQUENCE [LARGE SCALE GENOMIC DNA]</scope>
    <source>
        <strain evidence="8 9">TKZ-21</strain>
    </source>
</reference>
<evidence type="ECO:0000256" key="2">
    <source>
        <dbReference type="ARBA" id="ARBA00007441"/>
    </source>
</evidence>
<evidence type="ECO:0000256" key="1">
    <source>
        <dbReference type="ARBA" id="ARBA00001933"/>
    </source>
</evidence>
<evidence type="ECO:0000256" key="5">
    <source>
        <dbReference type="ARBA" id="ARBA00022898"/>
    </source>
</evidence>
<dbReference type="GO" id="GO:0008483">
    <property type="term" value="F:transaminase activity"/>
    <property type="evidence" value="ECO:0007669"/>
    <property type="project" value="UniProtKB-KW"/>
</dbReference>
<dbReference type="InterPro" id="IPR015422">
    <property type="entry name" value="PyrdxlP-dep_Trfase_small"/>
</dbReference>
<accession>A0A401V3A8</accession>
<comment type="similarity">
    <text evidence="2">Belongs to the class-I pyridoxal-phosphate-dependent aminotransferase family.</text>
</comment>
<dbReference type="Proteomes" id="UP000288246">
    <property type="component" value="Unassembled WGS sequence"/>
</dbReference>
<evidence type="ECO:0000313" key="8">
    <source>
        <dbReference type="EMBL" id="GCD21376.1"/>
    </source>
</evidence>
<dbReference type="RefSeq" id="WP_124343895.1">
    <property type="nucleotide sequence ID" value="NZ_BHYL01000269.1"/>
</dbReference>
<dbReference type="PANTHER" id="PTHR46383:SF1">
    <property type="entry name" value="ASPARTATE AMINOTRANSFERASE"/>
    <property type="match status" value="1"/>
</dbReference>
<dbReference type="Gene3D" id="3.40.640.10">
    <property type="entry name" value="Type I PLP-dependent aspartate aminotransferase-like (Major domain)"/>
    <property type="match status" value="1"/>
</dbReference>
<dbReference type="OrthoDB" id="9763453at2"/>
<keyword evidence="4 8" id="KW-0808">Transferase</keyword>
<feature type="domain" description="Aminotransferase class I/classII large" evidence="7">
    <location>
        <begin position="32"/>
        <end position="375"/>
    </location>
</feature>
<organism evidence="8 9">
    <name type="scientific">Cellulomonas algicola</name>
    <dbReference type="NCBI Taxonomy" id="2071633"/>
    <lineage>
        <taxon>Bacteria</taxon>
        <taxon>Bacillati</taxon>
        <taxon>Actinomycetota</taxon>
        <taxon>Actinomycetes</taxon>
        <taxon>Micrococcales</taxon>
        <taxon>Cellulomonadaceae</taxon>
        <taxon>Cellulomonas</taxon>
    </lineage>
</organism>
<dbReference type="InterPro" id="IPR015421">
    <property type="entry name" value="PyrdxlP-dep_Trfase_major"/>
</dbReference>
<dbReference type="InterPro" id="IPR050596">
    <property type="entry name" value="AspAT/PAT-like"/>
</dbReference>
<dbReference type="Pfam" id="PF00155">
    <property type="entry name" value="Aminotran_1_2"/>
    <property type="match status" value="1"/>
</dbReference>
<name>A0A401V3A8_9CELL</name>
<keyword evidence="9" id="KW-1185">Reference proteome</keyword>
<dbReference type="AlphaFoldDB" id="A0A401V3A8"/>
<dbReference type="Gene3D" id="3.90.1150.10">
    <property type="entry name" value="Aspartate Aminotransferase, domain 1"/>
    <property type="match status" value="1"/>
</dbReference>
<protein>
    <submittedName>
        <fullName evidence="8">Aminotransferase</fullName>
    </submittedName>
</protein>
<evidence type="ECO:0000259" key="7">
    <source>
        <dbReference type="Pfam" id="PF00155"/>
    </source>
</evidence>